<dbReference type="AlphaFoldDB" id="A0A9P1DS39"/>
<proteinExistence type="predicted"/>
<evidence type="ECO:0000313" key="2">
    <source>
        <dbReference type="EMBL" id="CAL1167163.1"/>
    </source>
</evidence>
<dbReference type="EMBL" id="CAMXCT020006024">
    <property type="protein sequence ID" value="CAL1167163.1"/>
    <property type="molecule type" value="Genomic_DNA"/>
</dbReference>
<evidence type="ECO:0000313" key="1">
    <source>
        <dbReference type="EMBL" id="CAI4013788.1"/>
    </source>
</evidence>
<gene>
    <name evidence="1" type="ORF">C1SCF055_LOCUS38732</name>
</gene>
<evidence type="ECO:0000313" key="3">
    <source>
        <dbReference type="Proteomes" id="UP001152797"/>
    </source>
</evidence>
<sequence>METSELLAVLLPHVRRSLEVAQIEAPDIILLLEAKVGSTTAPNVDHFLLRTLRRMPLSALLGLIMARDGLRPFLEEQCEVLRCRLG</sequence>
<dbReference type="Proteomes" id="UP001152797">
    <property type="component" value="Unassembled WGS sequence"/>
</dbReference>
<dbReference type="EMBL" id="CAMXCT010006024">
    <property type="protein sequence ID" value="CAI4013788.1"/>
    <property type="molecule type" value="Genomic_DNA"/>
</dbReference>
<protein>
    <submittedName>
        <fullName evidence="1">Uncharacterized protein</fullName>
    </submittedName>
</protein>
<name>A0A9P1DS39_9DINO</name>
<comment type="caution">
    <text evidence="1">The sequence shown here is derived from an EMBL/GenBank/DDBJ whole genome shotgun (WGS) entry which is preliminary data.</text>
</comment>
<reference evidence="2" key="2">
    <citation type="submission" date="2024-04" db="EMBL/GenBank/DDBJ databases">
        <authorList>
            <person name="Chen Y."/>
            <person name="Shah S."/>
            <person name="Dougan E. K."/>
            <person name="Thang M."/>
            <person name="Chan C."/>
        </authorList>
    </citation>
    <scope>NUCLEOTIDE SEQUENCE [LARGE SCALE GENOMIC DNA]</scope>
</reference>
<organism evidence="1">
    <name type="scientific">Cladocopium goreaui</name>
    <dbReference type="NCBI Taxonomy" id="2562237"/>
    <lineage>
        <taxon>Eukaryota</taxon>
        <taxon>Sar</taxon>
        <taxon>Alveolata</taxon>
        <taxon>Dinophyceae</taxon>
        <taxon>Suessiales</taxon>
        <taxon>Symbiodiniaceae</taxon>
        <taxon>Cladocopium</taxon>
    </lineage>
</organism>
<accession>A0A9P1DS39</accession>
<keyword evidence="3" id="KW-1185">Reference proteome</keyword>
<reference evidence="1" key="1">
    <citation type="submission" date="2022-10" db="EMBL/GenBank/DDBJ databases">
        <authorList>
            <person name="Chen Y."/>
            <person name="Dougan E. K."/>
            <person name="Chan C."/>
            <person name="Rhodes N."/>
            <person name="Thang M."/>
        </authorList>
    </citation>
    <scope>NUCLEOTIDE SEQUENCE</scope>
</reference>
<dbReference type="EMBL" id="CAMXCT030006024">
    <property type="protein sequence ID" value="CAL4801100.1"/>
    <property type="molecule type" value="Genomic_DNA"/>
</dbReference>